<dbReference type="SMART" id="SM00487">
    <property type="entry name" value="DEXDc"/>
    <property type="match status" value="1"/>
</dbReference>
<evidence type="ECO:0000256" key="1">
    <source>
        <dbReference type="ARBA" id="ARBA00022741"/>
    </source>
</evidence>
<name>A0A832DIN3_9BACT</name>
<dbReference type="SUPFAM" id="SSF52540">
    <property type="entry name" value="P-loop containing nucleoside triphosphate hydrolases"/>
    <property type="match status" value="2"/>
</dbReference>
<dbReference type="PANTHER" id="PTHR45766">
    <property type="entry name" value="DNA ANNEALING HELICASE AND ENDONUCLEASE ZRANB3 FAMILY MEMBER"/>
    <property type="match status" value="1"/>
</dbReference>
<proteinExistence type="predicted"/>
<dbReference type="GO" id="GO:0004386">
    <property type="term" value="F:helicase activity"/>
    <property type="evidence" value="ECO:0007669"/>
    <property type="project" value="UniProtKB-KW"/>
</dbReference>
<sequence length="1098" mass="128858">MFSAKKIPRPGQMVLVRNRPALVTEVQKSKSSSQEVIHAVWLKYIDGYTHPESDLVIWERETRTSIIQTAGLPKLETKSMPDDPDIFNTFINSYRWSSTNRIEYLFEKDGTEHRIFSPWQSAIQIEDYQLYPVLKALNMPRITMLLADDVGLGKTIEAGLILNELFSRGRLRRVLIICPAALQVQWRDEMAEKFYVDFNIVDRESTYKLQKEYRIDSNPWNSFPRIITSMDYIRQRDVWESFDAATKSFMRGDGASLPWDMLIIDEAHNIAPRYFNSDTERIKMLRQILPYFEHRLFLSATPHNGFTVSFTGMLELLNPIKFEQKTSLEPNDTNFIREHVIRRLKSDFNKDALLKRFASREIKRINPNHKLYPEEAELFDALRAYKQKVLKVLANSGGSKRYITSFLVTLLTKRLLSSTYAFSKTWWNHFTGLKKYEVDDEEAKYIIQRVESDIVDDQEKDLREEEAARKIGSWLAQNADKFKKEIDDINRIISEMGWTFDSIDKNINFISKFPQDSKWDSIIQWIDKNLKNGNKFKPDERVIIFTEYKHTLDYLVARFKQAGIEQPFLESMVGGAGQSERERIKLYFNDAESSLRILVATDVASEGINLQNNCRYVIHYEIPWNPMRLEQRNGRVDRYGQFRDVTIFHFVTDEEADLKFLEKVVHKVEQIREDLGSVSELFDRSIEDYFTGEKSERENASLFLESIEAREIEKNDLNVSDKGSESDYHKALQNLRLTEKELNINAKTIGKFLQVAFNLEKGKLEEDESEPGLFRISEVPPRWKNLIDRSIRISNGREVGKLPRLVFDGSYFEKVVNGRKVYLTKPDTKLIRLGHPIMKRSIGLIKKKLWEMPEFNSGLTLSRYTISKIELPSGIDQLLILYLLTEATNDLRETIHTEVTTLPYQISQNKLLELDHNLFSKIYGNGRIKLSVKELNEWLPKIQTQWIGIQNDLTSIISNIKTETNSKFVNELNSHLKTQIEFVKKSYDERIKELSRKKEPKFIEKLRKEYAAEKEKLRQEMLFKDQEKDRINKLEEIEQNLEKYQTDRVIYLQKIIEDERERMIKKILPARYKLNYLEVIPLGVEICLSKKLFGESKS</sequence>
<evidence type="ECO:0000256" key="4">
    <source>
        <dbReference type="ARBA" id="ARBA00022840"/>
    </source>
</evidence>
<dbReference type="CDD" id="cd18011">
    <property type="entry name" value="DEXDc_RapA"/>
    <property type="match status" value="1"/>
</dbReference>
<evidence type="ECO:0000256" key="3">
    <source>
        <dbReference type="ARBA" id="ARBA00022806"/>
    </source>
</evidence>
<keyword evidence="4" id="KW-0067">ATP-binding</keyword>
<dbReference type="InterPro" id="IPR027417">
    <property type="entry name" value="P-loop_NTPase"/>
</dbReference>
<feature type="domain" description="Helicase C-terminal" evidence="7">
    <location>
        <begin position="521"/>
        <end position="690"/>
    </location>
</feature>
<evidence type="ECO:0008006" key="9">
    <source>
        <dbReference type="Google" id="ProtNLM"/>
    </source>
</evidence>
<dbReference type="PANTHER" id="PTHR45766:SF6">
    <property type="entry name" value="SWI_SNF-RELATED MATRIX-ASSOCIATED ACTIN-DEPENDENT REGULATOR OF CHROMATIN SUBFAMILY A-LIKE PROTEIN 1"/>
    <property type="match status" value="1"/>
</dbReference>
<dbReference type="GO" id="GO:0016787">
    <property type="term" value="F:hydrolase activity"/>
    <property type="evidence" value="ECO:0007669"/>
    <property type="project" value="UniProtKB-KW"/>
</dbReference>
<gene>
    <name evidence="8" type="ORF">ENS56_08805</name>
</gene>
<dbReference type="Gene3D" id="3.40.50.300">
    <property type="entry name" value="P-loop containing nucleotide triphosphate hydrolases"/>
    <property type="match status" value="1"/>
</dbReference>
<feature type="coiled-coil region" evidence="5">
    <location>
        <begin position="1007"/>
        <end position="1054"/>
    </location>
</feature>
<keyword evidence="3" id="KW-0347">Helicase</keyword>
<dbReference type="AlphaFoldDB" id="A0A832DIN3"/>
<dbReference type="EMBL" id="DSVI01000010">
    <property type="protein sequence ID" value="HGT48122.1"/>
    <property type="molecule type" value="Genomic_DNA"/>
</dbReference>
<dbReference type="InterPro" id="IPR000330">
    <property type="entry name" value="SNF2_N"/>
</dbReference>
<dbReference type="Pfam" id="PF00271">
    <property type="entry name" value="Helicase_C"/>
    <property type="match status" value="1"/>
</dbReference>
<comment type="caution">
    <text evidence="8">The sequence shown here is derived from an EMBL/GenBank/DDBJ whole genome shotgun (WGS) entry which is preliminary data.</text>
</comment>
<protein>
    <recommendedName>
        <fullName evidence="9">Superfamily II DNA/RNA helicase</fullName>
    </recommendedName>
</protein>
<evidence type="ECO:0000259" key="7">
    <source>
        <dbReference type="PROSITE" id="PS51194"/>
    </source>
</evidence>
<evidence type="ECO:0000259" key="6">
    <source>
        <dbReference type="PROSITE" id="PS51192"/>
    </source>
</evidence>
<reference evidence="8" key="1">
    <citation type="journal article" date="2020" name="mSystems">
        <title>Genome- and Community-Level Interaction Insights into Carbon Utilization and Element Cycling Functions of Hydrothermarchaeota in Hydrothermal Sediment.</title>
        <authorList>
            <person name="Zhou Z."/>
            <person name="Liu Y."/>
            <person name="Xu W."/>
            <person name="Pan J."/>
            <person name="Luo Z.H."/>
            <person name="Li M."/>
        </authorList>
    </citation>
    <scope>NUCLEOTIDE SEQUENCE [LARGE SCALE GENOMIC DNA]</scope>
    <source>
        <strain evidence="8">SpSt-500</strain>
    </source>
</reference>
<dbReference type="InterPro" id="IPR057342">
    <property type="entry name" value="DEXDc_RapA"/>
</dbReference>
<dbReference type="GO" id="GO:0005524">
    <property type="term" value="F:ATP binding"/>
    <property type="evidence" value="ECO:0007669"/>
    <property type="project" value="UniProtKB-KW"/>
</dbReference>
<dbReference type="PROSITE" id="PS51192">
    <property type="entry name" value="HELICASE_ATP_BIND_1"/>
    <property type="match status" value="1"/>
</dbReference>
<dbReference type="Pfam" id="PF00176">
    <property type="entry name" value="SNF2-rel_dom"/>
    <property type="match status" value="1"/>
</dbReference>
<dbReference type="NCBIfam" id="NF038317">
    <property type="entry name" value="DISARM_DrmD"/>
    <property type="match status" value="1"/>
</dbReference>
<dbReference type="InterPro" id="IPR014001">
    <property type="entry name" value="Helicase_ATP-bd"/>
</dbReference>
<accession>A0A832DIN3</accession>
<dbReference type="InterPro" id="IPR049730">
    <property type="entry name" value="SNF2/RAD54-like_C"/>
</dbReference>
<dbReference type="SMART" id="SM00490">
    <property type="entry name" value="HELICc"/>
    <property type="match status" value="1"/>
</dbReference>
<evidence type="ECO:0000313" key="8">
    <source>
        <dbReference type="EMBL" id="HGT48122.1"/>
    </source>
</evidence>
<dbReference type="PROSITE" id="PS51194">
    <property type="entry name" value="HELICASE_CTER"/>
    <property type="match status" value="1"/>
</dbReference>
<dbReference type="Gene3D" id="3.40.50.10810">
    <property type="entry name" value="Tandem AAA-ATPase domain"/>
    <property type="match status" value="1"/>
</dbReference>
<dbReference type="InterPro" id="IPR038718">
    <property type="entry name" value="SNF2-like_sf"/>
</dbReference>
<keyword evidence="5" id="KW-0175">Coiled coil</keyword>
<evidence type="ECO:0000256" key="2">
    <source>
        <dbReference type="ARBA" id="ARBA00022801"/>
    </source>
</evidence>
<keyword evidence="1" id="KW-0547">Nucleotide-binding</keyword>
<feature type="domain" description="Helicase ATP-binding" evidence="6">
    <location>
        <begin position="135"/>
        <end position="320"/>
    </location>
</feature>
<dbReference type="CDD" id="cd18793">
    <property type="entry name" value="SF2_C_SNF"/>
    <property type="match status" value="1"/>
</dbReference>
<keyword evidence="2" id="KW-0378">Hydrolase</keyword>
<dbReference type="InterPro" id="IPR001650">
    <property type="entry name" value="Helicase_C-like"/>
</dbReference>
<evidence type="ECO:0000256" key="5">
    <source>
        <dbReference type="SAM" id="Coils"/>
    </source>
</evidence>
<organism evidence="8">
    <name type="scientific">Ignavibacterium album</name>
    <dbReference type="NCBI Taxonomy" id="591197"/>
    <lineage>
        <taxon>Bacteria</taxon>
        <taxon>Pseudomonadati</taxon>
        <taxon>Ignavibacteriota</taxon>
        <taxon>Ignavibacteria</taxon>
        <taxon>Ignavibacteriales</taxon>
        <taxon>Ignavibacteriaceae</taxon>
        <taxon>Ignavibacterium</taxon>
    </lineage>
</organism>